<dbReference type="NCBIfam" id="TIGR03724">
    <property type="entry name" value="arch_bud32"/>
    <property type="match status" value="1"/>
</dbReference>
<keyword evidence="7 12" id="KW-0418">Kinase</keyword>
<evidence type="ECO:0000313" key="13">
    <source>
        <dbReference type="Proteomes" id="UP000675968"/>
    </source>
</evidence>
<dbReference type="SUPFAM" id="SSF56112">
    <property type="entry name" value="Protein kinase-like (PK-like)"/>
    <property type="match status" value="1"/>
</dbReference>
<dbReference type="EC" id="2.7.11.1" evidence="2"/>
<dbReference type="PANTHER" id="PTHR12209">
    <property type="entry name" value="NON-SPECIFIC SERINE/THREONINE PROTEIN KINASE"/>
    <property type="match status" value="1"/>
</dbReference>
<evidence type="ECO:0000259" key="11">
    <source>
        <dbReference type="PROSITE" id="PS50011"/>
    </source>
</evidence>
<dbReference type="PROSITE" id="PS00109">
    <property type="entry name" value="PROTEIN_KINASE_TYR"/>
    <property type="match status" value="1"/>
</dbReference>
<dbReference type="InterPro" id="IPR011009">
    <property type="entry name" value="Kinase-like_dom_sf"/>
</dbReference>
<dbReference type="Gene3D" id="3.30.200.20">
    <property type="entry name" value="Phosphorylase Kinase, domain 1"/>
    <property type="match status" value="1"/>
</dbReference>
<reference evidence="12" key="2">
    <citation type="submission" date="2021-05" db="EMBL/GenBank/DDBJ databases">
        <title>Protein family content uncovers lineage relationships and bacterial pathway maintenance mechanisms in DPANN archaea.</title>
        <authorList>
            <person name="Castelle C.J."/>
            <person name="Meheust R."/>
            <person name="Jaffe A.L."/>
            <person name="Seitz K."/>
            <person name="Gong X."/>
            <person name="Baker B.J."/>
            <person name="Banfield J.F."/>
        </authorList>
    </citation>
    <scope>NUCLEOTIDE SEQUENCE</scope>
    <source>
        <strain evidence="12">RIFCSPLOWO2_01_FULL_AR10_48_17</strain>
    </source>
</reference>
<evidence type="ECO:0000256" key="2">
    <source>
        <dbReference type="ARBA" id="ARBA00012513"/>
    </source>
</evidence>
<keyword evidence="6" id="KW-0547">Nucleotide-binding</keyword>
<accession>A0A8T4LFV4</accession>
<name>A0A8T4LFV4_9ARCH</name>
<dbReference type="GO" id="GO:0005524">
    <property type="term" value="F:ATP binding"/>
    <property type="evidence" value="ECO:0007669"/>
    <property type="project" value="UniProtKB-KW"/>
</dbReference>
<keyword evidence="3 12" id="KW-0723">Serine/threonine-protein kinase</keyword>
<dbReference type="AlphaFoldDB" id="A0A8T4LFV4"/>
<dbReference type="PROSITE" id="PS50011">
    <property type="entry name" value="PROTEIN_KINASE_DOM"/>
    <property type="match status" value="1"/>
</dbReference>
<evidence type="ECO:0000256" key="5">
    <source>
        <dbReference type="ARBA" id="ARBA00022694"/>
    </source>
</evidence>
<evidence type="ECO:0000256" key="9">
    <source>
        <dbReference type="ARBA" id="ARBA00047899"/>
    </source>
</evidence>
<sequence length="200" mass="22486">MTVFSSGAEAVLSKTNVFGRSALEKRRVPKGYRHPNLDSLVRFNRMRRELSLLFAAKQAGVSCPFVLDVNVNDCAFSMAFIAGPTAKQALSKKNLWVCDQLGEMVAKLHSKDIIHGDLTTSNVLIAGKQLVLIDFGMGFFSKKKEDRAVDLLNLKKMFHATHSDISQGWDRIVKNYVKRNPTGHEVIETITEIEKRTRYS</sequence>
<evidence type="ECO:0000256" key="10">
    <source>
        <dbReference type="ARBA" id="ARBA00048679"/>
    </source>
</evidence>
<proteinExistence type="inferred from homology"/>
<reference evidence="12" key="1">
    <citation type="submission" date="2021-03" db="EMBL/GenBank/DDBJ databases">
        <authorList>
            <person name="Jaffe A."/>
        </authorList>
    </citation>
    <scope>NUCLEOTIDE SEQUENCE</scope>
    <source>
        <strain evidence="12">RIFCSPLOWO2_01_FULL_AR10_48_17</strain>
    </source>
</reference>
<dbReference type="GO" id="GO:0008033">
    <property type="term" value="P:tRNA processing"/>
    <property type="evidence" value="ECO:0007669"/>
    <property type="project" value="UniProtKB-KW"/>
</dbReference>
<evidence type="ECO:0000256" key="3">
    <source>
        <dbReference type="ARBA" id="ARBA00022527"/>
    </source>
</evidence>
<dbReference type="Pfam" id="PF01163">
    <property type="entry name" value="RIO1"/>
    <property type="match status" value="1"/>
</dbReference>
<organism evidence="12 13">
    <name type="scientific">Candidatus Iainarchaeum sp</name>
    <dbReference type="NCBI Taxonomy" id="3101447"/>
    <lineage>
        <taxon>Archaea</taxon>
        <taxon>Candidatus Iainarchaeota</taxon>
        <taxon>Candidatus Iainarchaeia</taxon>
        <taxon>Candidatus Iainarchaeales</taxon>
        <taxon>Candidatus Iainarchaeaceae</taxon>
        <taxon>Candidatus Iainarchaeum</taxon>
    </lineage>
</organism>
<dbReference type="GO" id="GO:0004674">
    <property type="term" value="F:protein serine/threonine kinase activity"/>
    <property type="evidence" value="ECO:0007669"/>
    <property type="project" value="UniProtKB-KW"/>
</dbReference>
<evidence type="ECO:0000256" key="1">
    <source>
        <dbReference type="ARBA" id="ARBA00010630"/>
    </source>
</evidence>
<evidence type="ECO:0000256" key="7">
    <source>
        <dbReference type="ARBA" id="ARBA00022777"/>
    </source>
</evidence>
<dbReference type="InterPro" id="IPR000719">
    <property type="entry name" value="Prot_kinase_dom"/>
</dbReference>
<keyword evidence="4 12" id="KW-0808">Transferase</keyword>
<dbReference type="InterPro" id="IPR008266">
    <property type="entry name" value="Tyr_kinase_AS"/>
</dbReference>
<evidence type="ECO:0000256" key="8">
    <source>
        <dbReference type="ARBA" id="ARBA00022840"/>
    </source>
</evidence>
<dbReference type="GO" id="GO:0005829">
    <property type="term" value="C:cytosol"/>
    <property type="evidence" value="ECO:0007669"/>
    <property type="project" value="TreeGrafter"/>
</dbReference>
<comment type="catalytic activity">
    <reaction evidence="10">
        <text>L-seryl-[protein] + ATP = O-phospho-L-seryl-[protein] + ADP + H(+)</text>
        <dbReference type="Rhea" id="RHEA:17989"/>
        <dbReference type="Rhea" id="RHEA-COMP:9863"/>
        <dbReference type="Rhea" id="RHEA-COMP:11604"/>
        <dbReference type="ChEBI" id="CHEBI:15378"/>
        <dbReference type="ChEBI" id="CHEBI:29999"/>
        <dbReference type="ChEBI" id="CHEBI:30616"/>
        <dbReference type="ChEBI" id="CHEBI:83421"/>
        <dbReference type="ChEBI" id="CHEBI:456216"/>
        <dbReference type="EC" id="2.7.11.1"/>
    </reaction>
</comment>
<dbReference type="PANTHER" id="PTHR12209:SF0">
    <property type="entry name" value="EKC_KEOPS COMPLEX SUBUNIT TP53RK"/>
    <property type="match status" value="1"/>
</dbReference>
<dbReference type="Proteomes" id="UP000675968">
    <property type="component" value="Unassembled WGS sequence"/>
</dbReference>
<keyword evidence="5" id="KW-0819">tRNA processing</keyword>
<protein>
    <recommendedName>
        <fullName evidence="2">non-specific serine/threonine protein kinase</fullName>
        <ecNumber evidence="2">2.7.11.1</ecNumber>
    </recommendedName>
</protein>
<dbReference type="InterPro" id="IPR018934">
    <property type="entry name" value="RIO_dom"/>
</dbReference>
<keyword evidence="8" id="KW-0067">ATP-binding</keyword>
<comment type="catalytic activity">
    <reaction evidence="9">
        <text>L-threonyl-[protein] + ATP = O-phospho-L-threonyl-[protein] + ADP + H(+)</text>
        <dbReference type="Rhea" id="RHEA:46608"/>
        <dbReference type="Rhea" id="RHEA-COMP:11060"/>
        <dbReference type="Rhea" id="RHEA-COMP:11605"/>
        <dbReference type="ChEBI" id="CHEBI:15378"/>
        <dbReference type="ChEBI" id="CHEBI:30013"/>
        <dbReference type="ChEBI" id="CHEBI:30616"/>
        <dbReference type="ChEBI" id="CHEBI:61977"/>
        <dbReference type="ChEBI" id="CHEBI:456216"/>
        <dbReference type="EC" id="2.7.11.1"/>
    </reaction>
</comment>
<comment type="similarity">
    <text evidence="1">Belongs to the protein kinase superfamily. BUD32 family.</text>
</comment>
<dbReference type="EMBL" id="JAGVWC010000012">
    <property type="protein sequence ID" value="MBS3062145.1"/>
    <property type="molecule type" value="Genomic_DNA"/>
</dbReference>
<feature type="domain" description="Protein kinase" evidence="11">
    <location>
        <begin position="1"/>
        <end position="200"/>
    </location>
</feature>
<dbReference type="Gene3D" id="1.10.510.10">
    <property type="entry name" value="Transferase(Phosphotransferase) domain 1"/>
    <property type="match status" value="1"/>
</dbReference>
<gene>
    <name evidence="12" type="ORF">J4215_06185</name>
</gene>
<dbReference type="InterPro" id="IPR022495">
    <property type="entry name" value="Bud32"/>
</dbReference>
<evidence type="ECO:0000256" key="4">
    <source>
        <dbReference type="ARBA" id="ARBA00022679"/>
    </source>
</evidence>
<comment type="caution">
    <text evidence="12">The sequence shown here is derived from an EMBL/GenBank/DDBJ whole genome shotgun (WGS) entry which is preliminary data.</text>
</comment>
<evidence type="ECO:0000313" key="12">
    <source>
        <dbReference type="EMBL" id="MBS3062145.1"/>
    </source>
</evidence>
<evidence type="ECO:0000256" key="6">
    <source>
        <dbReference type="ARBA" id="ARBA00022741"/>
    </source>
</evidence>